<evidence type="ECO:0000313" key="2">
    <source>
        <dbReference type="Proteomes" id="UP000544222"/>
    </source>
</evidence>
<reference evidence="1 2" key="1">
    <citation type="submission" date="2020-08" db="EMBL/GenBank/DDBJ databases">
        <title>Genomic Encyclopedia of Type Strains, Phase IV (KMG-IV): sequencing the most valuable type-strain genomes for metagenomic binning, comparative biology and taxonomic classification.</title>
        <authorList>
            <person name="Goeker M."/>
        </authorList>
    </citation>
    <scope>NUCLEOTIDE SEQUENCE [LARGE SCALE GENOMIC DNA]</scope>
    <source>
        <strain evidence="1 2">DSM 27471</strain>
    </source>
</reference>
<sequence>MKRHLFLFLFFAVTLPLFSQYIPEDIRYTTVYDFLDEMANNGVISINTAVKPYSRHFIAQKLEEIERKSSQLTKRQRKEVIFYLNDYALERDTLPQNWDIVENSKTDVSLWPPGVFYRTDSMRIRITPIIGDEWIHNNSASVSTRTIGADFQGTFGKHLTVYASLRDNSQIGQLLSKGEQLFAKQTSPYTGRDTLMRIPSYLTLFPGAAYKLHNGGINAGADYSEMRGGIYYSWGWGNVGLAKDYIEWGDNYHGSNILSGNSPSFPFIAFNIKPVPWFELNYFHGWLTSDVLDSTDYYMYNTGQKEYRYKNKFIAANMITFRPTRELYLSFGNSIIYSERSIQPAYLIPLAFYKSMDHSLTMGSENQNSQMFFNFSSRNIRHLHLFLSTYIDEFSVARLSPSNPQKNPISWKIGGELSDYPFSDFSFIGEFTRNYALTYKHFIPSLDFTSGGYTLGSYLWDNAQEIYLAAQYKPICGLLLQGSYTDAVHGNEYDYVHALADDILSQPFMKDKVWQNKTLSLSANYEIANNVLLTFEADYSNITGYTPTDPIGPGEYRTNAQGYLDMYTPLFLQGKKLTITFGLKVGI</sequence>
<evidence type="ECO:0000313" key="1">
    <source>
        <dbReference type="EMBL" id="MBB3188034.1"/>
    </source>
</evidence>
<evidence type="ECO:0008006" key="3">
    <source>
        <dbReference type="Google" id="ProtNLM"/>
    </source>
</evidence>
<dbReference type="AlphaFoldDB" id="A0A7W5DSZ6"/>
<dbReference type="InterPro" id="IPR038636">
    <property type="entry name" value="Wzi_sf"/>
</dbReference>
<keyword evidence="2" id="KW-1185">Reference proteome</keyword>
<dbReference type="EMBL" id="JACHYB010000002">
    <property type="protein sequence ID" value="MBB3188034.1"/>
    <property type="molecule type" value="Genomic_DNA"/>
</dbReference>
<dbReference type="RefSeq" id="WP_183413827.1">
    <property type="nucleotide sequence ID" value="NZ_JACHYB010000002.1"/>
</dbReference>
<name>A0A7W5DSZ6_9PORP</name>
<comment type="caution">
    <text evidence="1">The sequence shown here is derived from an EMBL/GenBank/DDBJ whole genome shotgun (WGS) entry which is preliminary data.</text>
</comment>
<dbReference type="Gene3D" id="2.40.160.130">
    <property type="entry name" value="Capsule assembly protein Wzi"/>
    <property type="match status" value="1"/>
</dbReference>
<organism evidence="1 2">
    <name type="scientific">Microbacter margulisiae</name>
    <dbReference type="NCBI Taxonomy" id="1350067"/>
    <lineage>
        <taxon>Bacteria</taxon>
        <taxon>Pseudomonadati</taxon>
        <taxon>Bacteroidota</taxon>
        <taxon>Bacteroidia</taxon>
        <taxon>Bacteroidales</taxon>
        <taxon>Porphyromonadaceae</taxon>
        <taxon>Microbacter</taxon>
    </lineage>
</organism>
<protein>
    <recommendedName>
        <fullName evidence="3">Capsule assembly protein Wzi</fullName>
    </recommendedName>
</protein>
<dbReference type="Proteomes" id="UP000544222">
    <property type="component" value="Unassembled WGS sequence"/>
</dbReference>
<proteinExistence type="predicted"/>
<accession>A0A7W5DSZ6</accession>
<gene>
    <name evidence="1" type="ORF">FHX64_002232</name>
</gene>